<evidence type="ECO:0000313" key="8">
    <source>
        <dbReference type="Proteomes" id="UP000236884"/>
    </source>
</evidence>
<dbReference type="PIRSF" id="PIRSF000103">
    <property type="entry name" value="HIBADH"/>
    <property type="match status" value="1"/>
</dbReference>
<dbReference type="GO" id="GO:0050661">
    <property type="term" value="F:NADP binding"/>
    <property type="evidence" value="ECO:0007669"/>
    <property type="project" value="InterPro"/>
</dbReference>
<organism evidence="7 8">
    <name type="scientific">Variibacter gotjawalensis</name>
    <dbReference type="NCBI Taxonomy" id="1333996"/>
    <lineage>
        <taxon>Bacteria</taxon>
        <taxon>Pseudomonadati</taxon>
        <taxon>Pseudomonadota</taxon>
        <taxon>Alphaproteobacteria</taxon>
        <taxon>Hyphomicrobiales</taxon>
        <taxon>Nitrobacteraceae</taxon>
        <taxon>Variibacter</taxon>
    </lineage>
</organism>
<keyword evidence="3" id="KW-0520">NAD</keyword>
<gene>
    <name evidence="7" type="primary">glxR_2</name>
    <name evidence="7" type="ORF">GJW-30_1_03267</name>
</gene>
<dbReference type="InterPro" id="IPR029154">
    <property type="entry name" value="HIBADH-like_NADP-bd"/>
</dbReference>
<dbReference type="SUPFAM" id="SSF51735">
    <property type="entry name" value="NAD(P)-binding Rossmann-fold domains"/>
    <property type="match status" value="1"/>
</dbReference>
<comment type="similarity">
    <text evidence="1">Belongs to the HIBADH-related family.</text>
</comment>
<dbReference type="EC" id="1.1.1.60" evidence="7"/>
<evidence type="ECO:0000259" key="5">
    <source>
        <dbReference type="Pfam" id="PF03446"/>
    </source>
</evidence>
<dbReference type="InterPro" id="IPR013328">
    <property type="entry name" value="6PGD_dom2"/>
</dbReference>
<dbReference type="EMBL" id="AP014946">
    <property type="protein sequence ID" value="BAT60718.1"/>
    <property type="molecule type" value="Genomic_DNA"/>
</dbReference>
<feature type="domain" description="3-hydroxyisobutyrate dehydrogenase-like NAD-binding" evidence="6">
    <location>
        <begin position="174"/>
        <end position="288"/>
    </location>
</feature>
<dbReference type="RefSeq" id="WP_130364541.1">
    <property type="nucleotide sequence ID" value="NZ_AP014946.1"/>
</dbReference>
<evidence type="ECO:0000256" key="1">
    <source>
        <dbReference type="ARBA" id="ARBA00009080"/>
    </source>
</evidence>
<dbReference type="Pfam" id="PF03446">
    <property type="entry name" value="NAD_binding_2"/>
    <property type="match status" value="1"/>
</dbReference>
<keyword evidence="8" id="KW-1185">Reference proteome</keyword>
<evidence type="ECO:0000313" key="7">
    <source>
        <dbReference type="EMBL" id="BAT60718.1"/>
    </source>
</evidence>
<dbReference type="AlphaFoldDB" id="A0A0S3PXS8"/>
<feature type="active site" evidence="4">
    <location>
        <position position="180"/>
    </location>
</feature>
<accession>A0A0S3PXS8</accession>
<dbReference type="Gene3D" id="1.10.1040.10">
    <property type="entry name" value="N-(1-d-carboxylethyl)-l-norvaline Dehydrogenase, domain 2"/>
    <property type="match status" value="1"/>
</dbReference>
<evidence type="ECO:0000256" key="3">
    <source>
        <dbReference type="ARBA" id="ARBA00023027"/>
    </source>
</evidence>
<dbReference type="Gene3D" id="3.40.50.720">
    <property type="entry name" value="NAD(P)-binding Rossmann-like Domain"/>
    <property type="match status" value="1"/>
</dbReference>
<keyword evidence="2 7" id="KW-0560">Oxidoreductase</keyword>
<evidence type="ECO:0000256" key="2">
    <source>
        <dbReference type="ARBA" id="ARBA00023002"/>
    </source>
</evidence>
<dbReference type="InterPro" id="IPR002204">
    <property type="entry name" value="3-OH-isobutyrate_DH-rel_CS"/>
</dbReference>
<dbReference type="GO" id="GO:0051287">
    <property type="term" value="F:NAD binding"/>
    <property type="evidence" value="ECO:0007669"/>
    <property type="project" value="InterPro"/>
</dbReference>
<sequence>MALQTASPGKTKVGYIGLGVMGAAMVRNILKAGFSVTVHNRSRAIVDELVKEGAIAAASPADVANACDVVMMCVPDTPDVDRVIFGDNGVATHARADLIVVDFSTIAASATKDFAARLSEKGTYLVDCPVSGGPKGAVDGALTCMLGGEAAAVEAVMPILKAVGKTHVHLGPAGSGQLTKSCNQLVIAATLAGVSEAIALAKSAGVDPYKMRDALLGGSAQSFVLQNHAMRLLNRELKPGFRSSLMLKDMKLAQGAGRDNGVFMPVTNVTTQIFTGLCNTEHKEADSASYGLLIQDLSGVK</sequence>
<name>A0A0S3PXS8_9BRAD</name>
<dbReference type="GO" id="GO:0016054">
    <property type="term" value="P:organic acid catabolic process"/>
    <property type="evidence" value="ECO:0007669"/>
    <property type="project" value="UniProtKB-ARBA"/>
</dbReference>
<dbReference type="PANTHER" id="PTHR43060:SF15">
    <property type="entry name" value="3-HYDROXYISOBUTYRATE DEHYDROGENASE-LIKE 1, MITOCHONDRIAL-RELATED"/>
    <property type="match status" value="1"/>
</dbReference>
<dbReference type="Pfam" id="PF14833">
    <property type="entry name" value="NAD_binding_11"/>
    <property type="match status" value="1"/>
</dbReference>
<dbReference type="OrthoDB" id="9812907at2"/>
<evidence type="ECO:0000259" key="6">
    <source>
        <dbReference type="Pfam" id="PF14833"/>
    </source>
</evidence>
<evidence type="ECO:0000256" key="4">
    <source>
        <dbReference type="PIRSR" id="PIRSR000103-1"/>
    </source>
</evidence>
<dbReference type="InterPro" id="IPR006115">
    <property type="entry name" value="6PGDH_NADP-bd"/>
</dbReference>
<dbReference type="InterPro" id="IPR015815">
    <property type="entry name" value="HIBADH-related"/>
</dbReference>
<dbReference type="KEGG" id="vgo:GJW-30_1_03267"/>
<dbReference type="Proteomes" id="UP000236884">
    <property type="component" value="Chromosome"/>
</dbReference>
<dbReference type="SUPFAM" id="SSF48179">
    <property type="entry name" value="6-phosphogluconate dehydrogenase C-terminal domain-like"/>
    <property type="match status" value="1"/>
</dbReference>
<dbReference type="PANTHER" id="PTHR43060">
    <property type="entry name" value="3-HYDROXYISOBUTYRATE DEHYDROGENASE-LIKE 1, MITOCHONDRIAL-RELATED"/>
    <property type="match status" value="1"/>
</dbReference>
<dbReference type="GO" id="GO:0008679">
    <property type="term" value="F:2-hydroxy-3-oxopropionate reductase activity"/>
    <property type="evidence" value="ECO:0007669"/>
    <property type="project" value="UniProtKB-EC"/>
</dbReference>
<dbReference type="PROSITE" id="PS00895">
    <property type="entry name" value="3_HYDROXYISOBUT_DH"/>
    <property type="match status" value="1"/>
</dbReference>
<protein>
    <submittedName>
        <fullName evidence="7">2-hydroxy-3-oxopropionate reductase</fullName>
        <ecNumber evidence="7">1.1.1.60</ecNumber>
    </submittedName>
</protein>
<reference evidence="7 8" key="1">
    <citation type="submission" date="2015-08" db="EMBL/GenBank/DDBJ databases">
        <title>Investigation of the bacterial diversity of lava forest soil.</title>
        <authorList>
            <person name="Lee J.S."/>
        </authorList>
    </citation>
    <scope>NUCLEOTIDE SEQUENCE [LARGE SCALE GENOMIC DNA]</scope>
    <source>
        <strain evidence="7 8">GJW-30</strain>
    </source>
</reference>
<proteinExistence type="inferred from homology"/>
<dbReference type="InterPro" id="IPR008927">
    <property type="entry name" value="6-PGluconate_DH-like_C_sf"/>
</dbReference>
<feature type="domain" description="6-phosphogluconate dehydrogenase NADP-binding" evidence="5">
    <location>
        <begin position="12"/>
        <end position="171"/>
    </location>
</feature>
<dbReference type="InterPro" id="IPR036291">
    <property type="entry name" value="NAD(P)-bd_dom_sf"/>
</dbReference>